<name>A0ABQ4ZZZ1_9ASTR</name>
<reference evidence="2" key="1">
    <citation type="journal article" date="2022" name="Int. J. Mol. Sci.">
        <title>Draft Genome of Tanacetum Coccineum: Genomic Comparison of Closely Related Tanacetum-Family Plants.</title>
        <authorList>
            <person name="Yamashiro T."/>
            <person name="Shiraishi A."/>
            <person name="Nakayama K."/>
            <person name="Satake H."/>
        </authorList>
    </citation>
    <scope>NUCLEOTIDE SEQUENCE</scope>
</reference>
<dbReference type="Proteomes" id="UP001151760">
    <property type="component" value="Unassembled WGS sequence"/>
</dbReference>
<dbReference type="EMBL" id="BQNB010011730">
    <property type="protein sequence ID" value="GJS94422.1"/>
    <property type="molecule type" value="Genomic_DNA"/>
</dbReference>
<dbReference type="InterPro" id="IPR036397">
    <property type="entry name" value="RNaseH_sf"/>
</dbReference>
<evidence type="ECO:0000259" key="1">
    <source>
        <dbReference type="Pfam" id="PF25597"/>
    </source>
</evidence>
<sequence>MEGLSECKALESNIKRIRVKVIVKKVKDYLKTYSSAGMDISWQETQYLLKARQKIENLNEVRVKELRSDNGTDVAERRNRTLIEAARTMLNSVKLPKQFWGEAVNTACYTQNRSIIVKRHGKTSYDVFRGRSPDISYFHVFGCPVHIHNHMDHLGKFDEKADDGFFLSYSPVAKAFRVFNIRRQEMEEAMMNSLNQGVKLLSALAILNPPEFTEADDHPALNEPDQIESADHFEPIEPQNNVIIKTISDIQPSPIISPSADVILQTHVPQDRWSREKHIELVNIIGEPLTAPAGKSIEDLQKVWEGGRIDELTKGKDDKGKGDKIKVIRVVAESLTRMHDNLCPRG</sequence>
<protein>
    <submittedName>
        <fullName evidence="2">Retrovirus-related pol polyprotein from transposon TNT 1-94</fullName>
    </submittedName>
</protein>
<dbReference type="Pfam" id="PF25597">
    <property type="entry name" value="SH3_retrovirus"/>
    <property type="match status" value="1"/>
</dbReference>
<dbReference type="Gene3D" id="3.30.420.10">
    <property type="entry name" value="Ribonuclease H-like superfamily/Ribonuclease H"/>
    <property type="match status" value="1"/>
</dbReference>
<dbReference type="InterPro" id="IPR039537">
    <property type="entry name" value="Retrotran_Ty1/copia-like"/>
</dbReference>
<comment type="caution">
    <text evidence="2">The sequence shown here is derived from an EMBL/GenBank/DDBJ whole genome shotgun (WGS) entry which is preliminary data.</text>
</comment>
<gene>
    <name evidence="2" type="ORF">Tco_0801390</name>
</gene>
<organism evidence="2 3">
    <name type="scientific">Tanacetum coccineum</name>
    <dbReference type="NCBI Taxonomy" id="301880"/>
    <lineage>
        <taxon>Eukaryota</taxon>
        <taxon>Viridiplantae</taxon>
        <taxon>Streptophyta</taxon>
        <taxon>Embryophyta</taxon>
        <taxon>Tracheophyta</taxon>
        <taxon>Spermatophyta</taxon>
        <taxon>Magnoliopsida</taxon>
        <taxon>eudicotyledons</taxon>
        <taxon>Gunneridae</taxon>
        <taxon>Pentapetalae</taxon>
        <taxon>asterids</taxon>
        <taxon>campanulids</taxon>
        <taxon>Asterales</taxon>
        <taxon>Asteraceae</taxon>
        <taxon>Asteroideae</taxon>
        <taxon>Anthemideae</taxon>
        <taxon>Anthemidinae</taxon>
        <taxon>Tanacetum</taxon>
    </lineage>
</organism>
<keyword evidence="3" id="KW-1185">Reference proteome</keyword>
<dbReference type="SUPFAM" id="SSF53098">
    <property type="entry name" value="Ribonuclease H-like"/>
    <property type="match status" value="1"/>
</dbReference>
<evidence type="ECO:0000313" key="2">
    <source>
        <dbReference type="EMBL" id="GJS94422.1"/>
    </source>
</evidence>
<proteinExistence type="predicted"/>
<evidence type="ECO:0000313" key="3">
    <source>
        <dbReference type="Proteomes" id="UP001151760"/>
    </source>
</evidence>
<dbReference type="InterPro" id="IPR057670">
    <property type="entry name" value="SH3_retrovirus"/>
</dbReference>
<dbReference type="PANTHER" id="PTHR42648">
    <property type="entry name" value="TRANSPOSASE, PUTATIVE-RELATED"/>
    <property type="match status" value="1"/>
</dbReference>
<feature type="domain" description="Retroviral polymerase SH3-like" evidence="1">
    <location>
        <begin position="143"/>
        <end position="186"/>
    </location>
</feature>
<dbReference type="InterPro" id="IPR012337">
    <property type="entry name" value="RNaseH-like_sf"/>
</dbReference>
<accession>A0ABQ4ZZZ1</accession>
<reference evidence="2" key="2">
    <citation type="submission" date="2022-01" db="EMBL/GenBank/DDBJ databases">
        <authorList>
            <person name="Yamashiro T."/>
            <person name="Shiraishi A."/>
            <person name="Satake H."/>
            <person name="Nakayama K."/>
        </authorList>
    </citation>
    <scope>NUCLEOTIDE SEQUENCE</scope>
</reference>
<dbReference type="PANTHER" id="PTHR42648:SF32">
    <property type="entry name" value="RIBONUCLEASE H-LIKE DOMAIN, GAG-PRE-INTEGRASE DOMAIN PROTEIN-RELATED"/>
    <property type="match status" value="1"/>
</dbReference>